<keyword evidence="2 4" id="KW-0238">DNA-binding</keyword>
<dbReference type="InterPro" id="IPR054129">
    <property type="entry name" value="DesT_TetR_C"/>
</dbReference>
<keyword evidence="1" id="KW-0805">Transcription regulation</keyword>
<gene>
    <name evidence="6" type="ORF">SAMN04489745_1084</name>
</gene>
<dbReference type="GO" id="GO:0003700">
    <property type="term" value="F:DNA-binding transcription factor activity"/>
    <property type="evidence" value="ECO:0007669"/>
    <property type="project" value="TreeGrafter"/>
</dbReference>
<accession>A0A1H4LRA6</accession>
<dbReference type="InterPro" id="IPR009057">
    <property type="entry name" value="Homeodomain-like_sf"/>
</dbReference>
<proteinExistence type="predicted"/>
<keyword evidence="7" id="KW-1185">Reference proteome</keyword>
<evidence type="ECO:0000256" key="3">
    <source>
        <dbReference type="ARBA" id="ARBA00023163"/>
    </source>
</evidence>
<dbReference type="Gene3D" id="1.10.357.10">
    <property type="entry name" value="Tetracycline Repressor, domain 2"/>
    <property type="match status" value="1"/>
</dbReference>
<reference evidence="6 7" key="1">
    <citation type="submission" date="2016-10" db="EMBL/GenBank/DDBJ databases">
        <authorList>
            <person name="de Groot N.N."/>
        </authorList>
    </citation>
    <scope>NUCLEOTIDE SEQUENCE [LARGE SCALE GENOMIC DNA]</scope>
    <source>
        <strain evidence="6 7">DSM 10495</strain>
    </source>
</reference>
<evidence type="ECO:0000313" key="6">
    <source>
        <dbReference type="EMBL" id="SEB72812.1"/>
    </source>
</evidence>
<dbReference type="PANTHER" id="PTHR30055:SF174">
    <property type="entry name" value="TRANSCRIPTIONAL REGULATORY PROTEIN (PROBABLY TETR-FAMILY)-RELATED"/>
    <property type="match status" value="1"/>
</dbReference>
<dbReference type="STRING" id="156980.SAMN04489745_1084"/>
<feature type="domain" description="HTH tetR-type" evidence="5">
    <location>
        <begin position="9"/>
        <end position="69"/>
    </location>
</feature>
<dbReference type="Pfam" id="PF00440">
    <property type="entry name" value="TetR_N"/>
    <property type="match status" value="1"/>
</dbReference>
<dbReference type="GO" id="GO:0000976">
    <property type="term" value="F:transcription cis-regulatory region binding"/>
    <property type="evidence" value="ECO:0007669"/>
    <property type="project" value="TreeGrafter"/>
</dbReference>
<sequence>MQRIRLSPEERRAQLIATGVNFLADHSLDELTMDELARRAGVSRPLLFHYFETRQGMHLAVVTKARDSLLVATEPRLDLPPRERVHETLLRITHFVQQHRGTFYSLVRGIASGDPAVRTVVDESRELNAERLLDAFIELGFEDTAMLRVALRAWVSYAEEALISLAIERDTDADAVVRFLEAGLRGMVGATRELQAPDYA</sequence>
<name>A0A1H4LRA6_9MICC</name>
<keyword evidence="3" id="KW-0804">Transcription</keyword>
<evidence type="ECO:0000256" key="1">
    <source>
        <dbReference type="ARBA" id="ARBA00023015"/>
    </source>
</evidence>
<dbReference type="InterPro" id="IPR050109">
    <property type="entry name" value="HTH-type_TetR-like_transc_reg"/>
</dbReference>
<evidence type="ECO:0000313" key="7">
    <source>
        <dbReference type="Proteomes" id="UP000182652"/>
    </source>
</evidence>
<dbReference type="InterPro" id="IPR001647">
    <property type="entry name" value="HTH_TetR"/>
</dbReference>
<protein>
    <submittedName>
        <fullName evidence="6">DNA-binding transcriptional regulator, AcrR family</fullName>
    </submittedName>
</protein>
<evidence type="ECO:0000259" key="5">
    <source>
        <dbReference type="PROSITE" id="PS50977"/>
    </source>
</evidence>
<dbReference type="PROSITE" id="PS50977">
    <property type="entry name" value="HTH_TETR_2"/>
    <property type="match status" value="1"/>
</dbReference>
<evidence type="ECO:0000256" key="2">
    <source>
        <dbReference type="ARBA" id="ARBA00023125"/>
    </source>
</evidence>
<evidence type="ECO:0000256" key="4">
    <source>
        <dbReference type="PROSITE-ProRule" id="PRU00335"/>
    </source>
</evidence>
<dbReference type="PANTHER" id="PTHR30055">
    <property type="entry name" value="HTH-TYPE TRANSCRIPTIONAL REGULATOR RUTR"/>
    <property type="match status" value="1"/>
</dbReference>
<dbReference type="EMBL" id="FNSN01000003">
    <property type="protein sequence ID" value="SEB72812.1"/>
    <property type="molecule type" value="Genomic_DNA"/>
</dbReference>
<dbReference type="Pfam" id="PF21943">
    <property type="entry name" value="TetR_C_46"/>
    <property type="match status" value="1"/>
</dbReference>
<feature type="DNA-binding region" description="H-T-H motif" evidence="4">
    <location>
        <begin position="32"/>
        <end position="51"/>
    </location>
</feature>
<dbReference type="AlphaFoldDB" id="A0A1H4LRA6"/>
<organism evidence="6 7">
    <name type="scientific">Arthrobacter woluwensis</name>
    <dbReference type="NCBI Taxonomy" id="156980"/>
    <lineage>
        <taxon>Bacteria</taxon>
        <taxon>Bacillati</taxon>
        <taxon>Actinomycetota</taxon>
        <taxon>Actinomycetes</taxon>
        <taxon>Micrococcales</taxon>
        <taxon>Micrococcaceae</taxon>
        <taxon>Arthrobacter</taxon>
    </lineage>
</organism>
<dbReference type="Proteomes" id="UP000182652">
    <property type="component" value="Unassembled WGS sequence"/>
</dbReference>
<dbReference type="SUPFAM" id="SSF46689">
    <property type="entry name" value="Homeodomain-like"/>
    <property type="match status" value="1"/>
</dbReference>